<reference evidence="1 2" key="1">
    <citation type="submission" date="2017-01" db="EMBL/GenBank/DDBJ databases">
        <authorList>
            <person name="Mah S.A."/>
            <person name="Swanson W.J."/>
            <person name="Moy G.W."/>
            <person name="Vacquier V.D."/>
        </authorList>
    </citation>
    <scope>NUCLEOTIDE SEQUENCE [LARGE SCALE GENOMIC DNA]</scope>
    <source>
        <strain evidence="1 2">GSMNP</strain>
    </source>
</reference>
<protein>
    <submittedName>
        <fullName evidence="1">Uncharacterized protein</fullName>
    </submittedName>
</protein>
<dbReference type="AlphaFoldDB" id="A0A1R1X443"/>
<evidence type="ECO:0000313" key="2">
    <source>
        <dbReference type="Proteomes" id="UP000187283"/>
    </source>
</evidence>
<comment type="caution">
    <text evidence="1">The sequence shown here is derived from an EMBL/GenBank/DDBJ whole genome shotgun (WGS) entry which is preliminary data.</text>
</comment>
<dbReference type="EMBL" id="LSSN01005469">
    <property type="protein sequence ID" value="OMJ09413.1"/>
    <property type="molecule type" value="Genomic_DNA"/>
</dbReference>
<proteinExistence type="predicted"/>
<organism evidence="1 2">
    <name type="scientific">Smittium culicis</name>
    <dbReference type="NCBI Taxonomy" id="133412"/>
    <lineage>
        <taxon>Eukaryota</taxon>
        <taxon>Fungi</taxon>
        <taxon>Fungi incertae sedis</taxon>
        <taxon>Zoopagomycota</taxon>
        <taxon>Kickxellomycotina</taxon>
        <taxon>Harpellomycetes</taxon>
        <taxon>Harpellales</taxon>
        <taxon>Legeriomycetaceae</taxon>
        <taxon>Smittium</taxon>
    </lineage>
</organism>
<accession>A0A1R1X443</accession>
<sequence>MYEPKHTLSSKKQLPPQMGIVISSLEKREIIPKNDHRNQYLDLGNATDELEQAVKTRNNEQSKKMRPH</sequence>
<dbReference type="OrthoDB" id="10456475at2759"/>
<evidence type="ECO:0000313" key="1">
    <source>
        <dbReference type="EMBL" id="OMJ09413.1"/>
    </source>
</evidence>
<keyword evidence="2" id="KW-1185">Reference proteome</keyword>
<gene>
    <name evidence="1" type="ORF">AYI70_g10936</name>
</gene>
<dbReference type="Proteomes" id="UP000187283">
    <property type="component" value="Unassembled WGS sequence"/>
</dbReference>
<name>A0A1R1X443_9FUNG</name>